<dbReference type="SUPFAM" id="SSF54001">
    <property type="entry name" value="Cysteine proteinases"/>
    <property type="match status" value="1"/>
</dbReference>
<protein>
    <recommendedName>
        <fullName evidence="3">Ubiquitin-like protease family profile domain-containing protein</fullName>
    </recommendedName>
</protein>
<evidence type="ECO:0000313" key="2">
    <source>
        <dbReference type="Proteomes" id="UP000198211"/>
    </source>
</evidence>
<dbReference type="InterPro" id="IPR038765">
    <property type="entry name" value="Papain-like_cys_pep_sf"/>
</dbReference>
<dbReference type="STRING" id="4795.A0A225VG90"/>
<accession>A0A225VG90</accession>
<dbReference type="EMBL" id="NBNE01005331">
    <property type="protein sequence ID" value="OWZ03787.1"/>
    <property type="molecule type" value="Genomic_DNA"/>
</dbReference>
<keyword evidence="2" id="KW-1185">Reference proteome</keyword>
<proteinExistence type="predicted"/>
<dbReference type="AlphaFoldDB" id="A0A225VG90"/>
<evidence type="ECO:0000313" key="1">
    <source>
        <dbReference type="EMBL" id="OWZ03787.1"/>
    </source>
</evidence>
<organism evidence="1 2">
    <name type="scientific">Phytophthora megakarya</name>
    <dbReference type="NCBI Taxonomy" id="4795"/>
    <lineage>
        <taxon>Eukaryota</taxon>
        <taxon>Sar</taxon>
        <taxon>Stramenopiles</taxon>
        <taxon>Oomycota</taxon>
        <taxon>Peronosporomycetes</taxon>
        <taxon>Peronosporales</taxon>
        <taxon>Peronosporaceae</taxon>
        <taxon>Phytophthora</taxon>
    </lineage>
</organism>
<comment type="caution">
    <text evidence="1">The sequence shown here is derived from an EMBL/GenBank/DDBJ whole genome shotgun (WGS) entry which is preliminary data.</text>
</comment>
<sequence>MIKAIPQLDQVASAIDAIKMKQNTRLLAYWPSYGCATFDQLDAMSSIIEARIHFSLVIRTTESIDNVEWRMADLRAPFEDTRHVTKNEYNAYVETLNLGANRIPGEWLGIKYWTFVKIFGFKQHLCYYRYKCFKMSTRTLGSSVQSTTDSLHLSKRGAPLRVLARTRCGSSAFIGVLNTGFLWVTFYIDLENKGCFMFDPLQEEANYKTIKKSMTRIIEGVLEMEGLLEYKELSGCKQRDGSSCGVWCIAILEILLSDETWDDCMYNLLPYLRMRFLYKAIAFIGKTEGIQS</sequence>
<dbReference type="Proteomes" id="UP000198211">
    <property type="component" value="Unassembled WGS sequence"/>
</dbReference>
<name>A0A225VG90_9STRA</name>
<evidence type="ECO:0008006" key="3">
    <source>
        <dbReference type="Google" id="ProtNLM"/>
    </source>
</evidence>
<dbReference type="Gene3D" id="3.40.395.10">
    <property type="entry name" value="Adenoviral Proteinase, Chain A"/>
    <property type="match status" value="1"/>
</dbReference>
<gene>
    <name evidence="1" type="ORF">PHMEG_00024427</name>
</gene>
<reference evidence="2" key="1">
    <citation type="submission" date="2017-03" db="EMBL/GenBank/DDBJ databases">
        <title>Phytopthora megakarya and P. palmivora, two closely related causual agents of cacao black pod achieved similar genome size and gene model numbers by different mechanisms.</title>
        <authorList>
            <person name="Ali S."/>
            <person name="Shao J."/>
            <person name="Larry D.J."/>
            <person name="Kronmiller B."/>
            <person name="Shen D."/>
            <person name="Strem M.D."/>
            <person name="Melnick R.L."/>
            <person name="Guiltinan M.J."/>
            <person name="Tyler B.M."/>
            <person name="Meinhardt L.W."/>
            <person name="Bailey B.A."/>
        </authorList>
    </citation>
    <scope>NUCLEOTIDE SEQUENCE [LARGE SCALE GENOMIC DNA]</scope>
    <source>
        <strain evidence="2">zdho120</strain>
    </source>
</reference>
<dbReference type="OrthoDB" id="123750at2759"/>